<dbReference type="PANTHER" id="PTHR43328">
    <property type="entry name" value="ACETYLTRANSFERASE-RELATED"/>
    <property type="match status" value="1"/>
</dbReference>
<dbReference type="Proteomes" id="UP000494201">
    <property type="component" value="Unassembled WGS sequence"/>
</dbReference>
<sequence length="166" mass="18825">MTDIAIRHSEMHDIDAIRHIVAHPAVYLDTLQHPYPSHEKWRQRLERIREHGVSLVAEIDGTVVGHLGLHPEQNPRRRHAASLGMMVDASHHGRGIGTRLLAAAIELAENWLNITRIEPTVFVDNVAAVALYERHGFRIEGEAPDYALRDGAYASVYQMARVRPRR</sequence>
<dbReference type="Gene3D" id="3.40.630.30">
    <property type="match status" value="1"/>
</dbReference>
<keyword evidence="3" id="KW-0808">Transferase</keyword>
<feature type="domain" description="N-acetyltransferase" evidence="1">
    <location>
        <begin position="4"/>
        <end position="164"/>
    </location>
</feature>
<dbReference type="InterPro" id="IPR016181">
    <property type="entry name" value="Acyl_CoA_acyltransferase"/>
</dbReference>
<dbReference type="PROSITE" id="PS51186">
    <property type="entry name" value="GNAT"/>
    <property type="match status" value="1"/>
</dbReference>
<keyword evidence="5" id="KW-1185">Reference proteome</keyword>
<dbReference type="GO" id="GO:0016747">
    <property type="term" value="F:acyltransferase activity, transferring groups other than amino-acyl groups"/>
    <property type="evidence" value="ECO:0007669"/>
    <property type="project" value="InterPro"/>
</dbReference>
<dbReference type="InterPro" id="IPR000182">
    <property type="entry name" value="GNAT_dom"/>
</dbReference>
<dbReference type="CDD" id="cd04301">
    <property type="entry name" value="NAT_SF"/>
    <property type="match status" value="1"/>
</dbReference>
<dbReference type="EMBL" id="CABVLY010000002">
    <property type="protein sequence ID" value="VVU48253.1"/>
    <property type="molecule type" value="Genomic_DNA"/>
</dbReference>
<dbReference type="EMBL" id="JAFCIQ010000002">
    <property type="protein sequence ID" value="MBM2765688.1"/>
    <property type="molecule type" value="Genomic_DNA"/>
</dbReference>
<proteinExistence type="predicted"/>
<evidence type="ECO:0000259" key="1">
    <source>
        <dbReference type="PROSITE" id="PS51186"/>
    </source>
</evidence>
<gene>
    <name evidence="3" type="ORF">BAN20980_00947</name>
    <name evidence="2" type="ORF">JQK92_04530</name>
</gene>
<name>A0A6P2G3R4_9BURK</name>
<reference evidence="3 4" key="1">
    <citation type="submission" date="2019-09" db="EMBL/GenBank/DDBJ databases">
        <authorList>
            <person name="Depoorter E."/>
        </authorList>
    </citation>
    <scope>NUCLEOTIDE SEQUENCE [LARGE SCALE GENOMIC DNA]</scope>
    <source>
        <strain evidence="3">LMG 20980</strain>
    </source>
</reference>
<dbReference type="SUPFAM" id="SSF55729">
    <property type="entry name" value="Acyl-CoA N-acyltransferases (Nat)"/>
    <property type="match status" value="1"/>
</dbReference>
<organism evidence="3 4">
    <name type="scientific">Burkholderia anthina</name>
    <dbReference type="NCBI Taxonomy" id="179879"/>
    <lineage>
        <taxon>Bacteria</taxon>
        <taxon>Pseudomonadati</taxon>
        <taxon>Pseudomonadota</taxon>
        <taxon>Betaproteobacteria</taxon>
        <taxon>Burkholderiales</taxon>
        <taxon>Burkholderiaceae</taxon>
        <taxon>Burkholderia</taxon>
        <taxon>Burkholderia cepacia complex</taxon>
    </lineage>
</organism>
<dbReference type="Proteomes" id="UP000755577">
    <property type="component" value="Unassembled WGS sequence"/>
</dbReference>
<dbReference type="RefSeq" id="WP_174925308.1">
    <property type="nucleotide sequence ID" value="NZ_CABVLY010000002.1"/>
</dbReference>
<evidence type="ECO:0000313" key="2">
    <source>
        <dbReference type="EMBL" id="MBM2765688.1"/>
    </source>
</evidence>
<reference evidence="2 5" key="2">
    <citation type="submission" date="2021-02" db="EMBL/GenBank/DDBJ databases">
        <title>Draft genome of the type strains Burkholderia anthina DSM16086.</title>
        <authorList>
            <person name="Hertel R."/>
            <person name="Meissner J."/>
            <person name="Poehlein A."/>
            <person name="Daniel R."/>
            <person name="Commichau F.M."/>
        </authorList>
    </citation>
    <scope>NUCLEOTIDE SEQUENCE [LARGE SCALE GENOMIC DNA]</scope>
    <source>
        <strain evidence="2 5">DSM 16086</strain>
    </source>
</reference>
<dbReference type="Pfam" id="PF00583">
    <property type="entry name" value="Acetyltransf_1"/>
    <property type="match status" value="1"/>
</dbReference>
<accession>A0A6P2G3R4</accession>
<protein>
    <submittedName>
        <fullName evidence="3">Acetyltransferase GCN5</fullName>
    </submittedName>
    <submittedName>
        <fullName evidence="2">GNAT family N-acetyltransferase</fullName>
    </submittedName>
</protein>
<dbReference type="PANTHER" id="PTHR43328:SF1">
    <property type="entry name" value="N-ACETYLTRANSFERASE DOMAIN-CONTAINING PROTEIN"/>
    <property type="match status" value="1"/>
</dbReference>
<dbReference type="GeneID" id="56498976"/>
<evidence type="ECO:0000313" key="4">
    <source>
        <dbReference type="Proteomes" id="UP000494201"/>
    </source>
</evidence>
<dbReference type="AlphaFoldDB" id="A0A6P2G3R4"/>
<evidence type="ECO:0000313" key="5">
    <source>
        <dbReference type="Proteomes" id="UP000755577"/>
    </source>
</evidence>
<evidence type="ECO:0000313" key="3">
    <source>
        <dbReference type="EMBL" id="VVU48253.1"/>
    </source>
</evidence>